<organism evidence="2 3">
    <name type="scientific">Leptospira yasudae</name>
    <dbReference type="NCBI Taxonomy" id="2202201"/>
    <lineage>
        <taxon>Bacteria</taxon>
        <taxon>Pseudomonadati</taxon>
        <taxon>Spirochaetota</taxon>
        <taxon>Spirochaetia</taxon>
        <taxon>Leptospirales</taxon>
        <taxon>Leptospiraceae</taxon>
        <taxon>Leptospira</taxon>
    </lineage>
</organism>
<sequence>MEFVSSILSPIFLALFILLFPWLAIRLAQKVKLLGILGSVSICYIAGILLGNLIPHSWIPKSVPLTIADITIPLAIPLLLSSTDFRKGFGEAKLALFSFFLSAVAVTISSAIAGYVYAGTHPESAKIASMLSGMYTGGTPNLNAIGLALSANKETIALVNTIDVVIGGIYLLFLLTFGKKFFSFFLKKEEVKNVPIEETESSAKEDGKLPLKKILLPNGIGLLLATLGFGVSVAFTFLIFSSLYAPSILLGITTWGIGISFHSKVRQLKTYEFGSYLILVFSVAIGFLADLEELKKDFGSVFLILTSILFGAILLHLLLGFLFRIPVDTWIITSVSSIYGPAFVPPVSQAIGNKGVLVVGILTGLIGYALGNYLGIGIHSFLIAIGS</sequence>
<feature type="transmembrane region" description="Helical" evidence="1">
    <location>
        <begin position="357"/>
        <end position="385"/>
    </location>
</feature>
<comment type="caution">
    <text evidence="2">The sequence shown here is derived from an EMBL/GenBank/DDBJ whole genome shotgun (WGS) entry which is preliminary data.</text>
</comment>
<feature type="transmembrane region" description="Helical" evidence="1">
    <location>
        <begin position="6"/>
        <end position="24"/>
    </location>
</feature>
<proteinExistence type="predicted"/>
<dbReference type="PANTHER" id="PTHR34289">
    <property type="entry name" value="PROTEIN, PUTATIVE (DUF819)-RELATED"/>
    <property type="match status" value="1"/>
</dbReference>
<protein>
    <submittedName>
        <fullName evidence="2">DUF819 family protein</fullName>
    </submittedName>
</protein>
<gene>
    <name evidence="2" type="ORF">EHQ83_17360</name>
</gene>
<feature type="transmembrane region" description="Helical" evidence="1">
    <location>
        <begin position="273"/>
        <end position="289"/>
    </location>
</feature>
<feature type="transmembrane region" description="Helical" evidence="1">
    <location>
        <begin position="63"/>
        <end position="82"/>
    </location>
</feature>
<evidence type="ECO:0000256" key="1">
    <source>
        <dbReference type="SAM" id="Phobius"/>
    </source>
</evidence>
<feature type="transmembrane region" description="Helical" evidence="1">
    <location>
        <begin position="94"/>
        <end position="118"/>
    </location>
</feature>
<evidence type="ECO:0000313" key="2">
    <source>
        <dbReference type="EMBL" id="TGL80068.1"/>
    </source>
</evidence>
<evidence type="ECO:0000313" key="3">
    <source>
        <dbReference type="Proteomes" id="UP000297613"/>
    </source>
</evidence>
<feature type="transmembrane region" description="Helical" evidence="1">
    <location>
        <begin position="301"/>
        <end position="323"/>
    </location>
</feature>
<dbReference type="PANTHER" id="PTHR34289:SF8">
    <property type="entry name" value="DUF819 DOMAIN-CONTAINING PROTEIN"/>
    <property type="match status" value="1"/>
</dbReference>
<dbReference type="Proteomes" id="UP000297613">
    <property type="component" value="Unassembled WGS sequence"/>
</dbReference>
<feature type="transmembrane region" description="Helical" evidence="1">
    <location>
        <begin position="330"/>
        <end position="351"/>
    </location>
</feature>
<reference evidence="2 3" key="1">
    <citation type="journal article" date="2019" name="PLoS Negl. Trop. Dis.">
        <title>Revisiting the worldwide diversity of Leptospira species in the environment.</title>
        <authorList>
            <person name="Vincent A.T."/>
            <person name="Schiettekatte O."/>
            <person name="Bourhy P."/>
            <person name="Veyrier F.J."/>
            <person name="Picardeau M."/>
        </authorList>
    </citation>
    <scope>NUCLEOTIDE SEQUENCE [LARGE SCALE GENOMIC DNA]</scope>
    <source>
        <strain evidence="2 3">201702445</strain>
    </source>
</reference>
<dbReference type="EMBL" id="RQGM01000070">
    <property type="protein sequence ID" value="TGL80068.1"/>
    <property type="molecule type" value="Genomic_DNA"/>
</dbReference>
<dbReference type="Pfam" id="PF05684">
    <property type="entry name" value="DUF819"/>
    <property type="match status" value="1"/>
</dbReference>
<keyword evidence="1" id="KW-0472">Membrane</keyword>
<feature type="transmembrane region" description="Helical" evidence="1">
    <location>
        <begin position="31"/>
        <end position="51"/>
    </location>
</feature>
<keyword evidence="1" id="KW-0812">Transmembrane</keyword>
<accession>A0A6N4QU08</accession>
<dbReference type="RefSeq" id="WP_135572477.1">
    <property type="nucleotide sequence ID" value="NZ_RQGK01000060.1"/>
</dbReference>
<name>A0A6N4QU08_9LEPT</name>
<dbReference type="InterPro" id="IPR008537">
    <property type="entry name" value="DUF819"/>
</dbReference>
<keyword evidence="1" id="KW-1133">Transmembrane helix</keyword>
<dbReference type="AlphaFoldDB" id="A0A6N4QU08"/>
<feature type="transmembrane region" description="Helical" evidence="1">
    <location>
        <begin position="156"/>
        <end position="178"/>
    </location>
</feature>
<feature type="transmembrane region" description="Helical" evidence="1">
    <location>
        <begin position="243"/>
        <end position="261"/>
    </location>
</feature>